<feature type="compositionally biased region" description="Acidic residues" evidence="1">
    <location>
        <begin position="10"/>
        <end position="20"/>
    </location>
</feature>
<reference evidence="2 3" key="1">
    <citation type="journal article" date="2019" name="Sci. Rep.">
        <title>Extended insight into the Mycobacterium chelonae-abscessus complex through whole genome sequencing of Mycobacterium salmoniphilum outbreak and Mycobacterium salmoniphilum-like strains.</title>
        <authorList>
            <person name="Behra P.R.K."/>
            <person name="Das S."/>
            <person name="Pettersson B.M.F."/>
            <person name="Shirreff L."/>
            <person name="DuCote T."/>
            <person name="Jacobsson K.G."/>
            <person name="Ennis D.G."/>
            <person name="Kirsebom L.A."/>
        </authorList>
    </citation>
    <scope>NUCLEOTIDE SEQUENCE [LARGE SCALE GENOMIC DNA]</scope>
    <source>
        <strain evidence="2 3">CCUG 60884</strain>
    </source>
</reference>
<accession>A0A4R8SZY3</accession>
<dbReference type="RefSeq" id="WP_134081103.1">
    <property type="nucleotide sequence ID" value="NZ_PECL01000003.1"/>
</dbReference>
<protein>
    <submittedName>
        <fullName evidence="2">Uncharacterized protein</fullName>
    </submittedName>
</protein>
<gene>
    <name evidence="2" type="ORF">CCUG60884_00332</name>
</gene>
<evidence type="ECO:0000313" key="3">
    <source>
        <dbReference type="Proteomes" id="UP000294604"/>
    </source>
</evidence>
<sequence length="179" mass="19886">MARKSLADLVIDDVIDDTSDETSAPNPEDSNPADDRHSDENETGTGKPKPRRSPRQPGTTVKKHGTVYTRSTVLTALTKYVNRRKAEGELVSYGVVSLQAVEEFSEELAQLWATHVEETGTGMFGITIRKKPPKKVPWQLHGATPDQVNLLDRKVDEWNAPSRSEVVEQALIRKLSVKV</sequence>
<proteinExistence type="predicted"/>
<evidence type="ECO:0000256" key="1">
    <source>
        <dbReference type="SAM" id="MobiDB-lite"/>
    </source>
</evidence>
<evidence type="ECO:0000313" key="2">
    <source>
        <dbReference type="EMBL" id="TEA09163.1"/>
    </source>
</evidence>
<organism evidence="2 3">
    <name type="scientific">Mycobacteroides salmoniphilum</name>
    <dbReference type="NCBI Taxonomy" id="404941"/>
    <lineage>
        <taxon>Bacteria</taxon>
        <taxon>Bacillati</taxon>
        <taxon>Actinomycetota</taxon>
        <taxon>Actinomycetes</taxon>
        <taxon>Mycobacteriales</taxon>
        <taxon>Mycobacteriaceae</taxon>
        <taxon>Mycobacteroides</taxon>
    </lineage>
</organism>
<dbReference type="AlphaFoldDB" id="A0A4R8SZY3"/>
<feature type="region of interest" description="Disordered" evidence="1">
    <location>
        <begin position="1"/>
        <end position="67"/>
    </location>
</feature>
<dbReference type="Proteomes" id="UP000294604">
    <property type="component" value="Unassembled WGS sequence"/>
</dbReference>
<dbReference type="EMBL" id="PECL01000003">
    <property type="protein sequence ID" value="TEA09163.1"/>
    <property type="molecule type" value="Genomic_DNA"/>
</dbReference>
<name>A0A4R8SZY3_9MYCO</name>
<comment type="caution">
    <text evidence="2">The sequence shown here is derived from an EMBL/GenBank/DDBJ whole genome shotgun (WGS) entry which is preliminary data.</text>
</comment>